<proteinExistence type="predicted"/>
<comment type="caution">
    <text evidence="2">The sequence shown here is derived from an EMBL/GenBank/DDBJ whole genome shotgun (WGS) entry which is preliminary data.</text>
</comment>
<evidence type="ECO:0000313" key="2">
    <source>
        <dbReference type="EMBL" id="GAA2212093.1"/>
    </source>
</evidence>
<feature type="region of interest" description="Disordered" evidence="1">
    <location>
        <begin position="1"/>
        <end position="59"/>
    </location>
</feature>
<feature type="compositionally biased region" description="Basic and acidic residues" evidence="1">
    <location>
        <begin position="46"/>
        <end position="59"/>
    </location>
</feature>
<accession>A0ABN3CS74</accession>
<name>A0ABN3CS74_9ACTN</name>
<dbReference type="RefSeq" id="WP_344485925.1">
    <property type="nucleotide sequence ID" value="NZ_BAAAQX010000024.1"/>
</dbReference>
<evidence type="ECO:0000313" key="3">
    <source>
        <dbReference type="Proteomes" id="UP001499843"/>
    </source>
</evidence>
<reference evidence="2 3" key="1">
    <citation type="journal article" date="2019" name="Int. J. Syst. Evol. Microbiol.">
        <title>The Global Catalogue of Microorganisms (GCM) 10K type strain sequencing project: providing services to taxonomists for standard genome sequencing and annotation.</title>
        <authorList>
            <consortium name="The Broad Institute Genomics Platform"/>
            <consortium name="The Broad Institute Genome Sequencing Center for Infectious Disease"/>
            <person name="Wu L."/>
            <person name="Ma J."/>
        </authorList>
    </citation>
    <scope>NUCLEOTIDE SEQUENCE [LARGE SCALE GENOMIC DNA]</scope>
    <source>
        <strain evidence="2 3">JCM 16114</strain>
    </source>
</reference>
<evidence type="ECO:0000256" key="1">
    <source>
        <dbReference type="SAM" id="MobiDB-lite"/>
    </source>
</evidence>
<dbReference type="EMBL" id="BAAAQX010000024">
    <property type="protein sequence ID" value="GAA2212093.1"/>
    <property type="molecule type" value="Genomic_DNA"/>
</dbReference>
<protein>
    <submittedName>
        <fullName evidence="2">Uncharacterized protein</fullName>
    </submittedName>
</protein>
<keyword evidence="3" id="KW-1185">Reference proteome</keyword>
<gene>
    <name evidence="2" type="ORF">GCM10009850_075550</name>
</gene>
<sequence length="59" mass="6564">MESGCLGEHPQPEALTETAPATSWPRPGVPLLEHPEHLPPHLTVRKWQDHLDRAGRGRA</sequence>
<dbReference type="Proteomes" id="UP001499843">
    <property type="component" value="Unassembled WGS sequence"/>
</dbReference>
<organism evidence="2 3">
    <name type="scientific">Nonomuraea monospora</name>
    <dbReference type="NCBI Taxonomy" id="568818"/>
    <lineage>
        <taxon>Bacteria</taxon>
        <taxon>Bacillati</taxon>
        <taxon>Actinomycetota</taxon>
        <taxon>Actinomycetes</taxon>
        <taxon>Streptosporangiales</taxon>
        <taxon>Streptosporangiaceae</taxon>
        <taxon>Nonomuraea</taxon>
    </lineage>
</organism>